<keyword evidence="3" id="KW-1185">Reference proteome</keyword>
<sequence length="212" mass="23731">MAPPTKYKTDAAKLQAMRAKRSRYYAKCREEILAKRREKYHLNKNRRKDDDGSDNKGAGDNLDKGNNGSDECASDADESIGTLAECIAVVKYAKDDFMAHIKSPQKFTLGVFAEYTKSIPDAPGTHGDREILKRAMSSIEDFLDRASRGQDGILQLCGVCDEWRAAEQVCTSMRDTIAMVEDIYCHALSDGDAKLAVVHLLKGFLYQNYNEF</sequence>
<proteinExistence type="predicted"/>
<evidence type="ECO:0000256" key="1">
    <source>
        <dbReference type="SAM" id="MobiDB-lite"/>
    </source>
</evidence>
<accession>A0A9P7AQ23</accession>
<name>A0A9P7AQ23_9AGAM</name>
<feature type="region of interest" description="Disordered" evidence="1">
    <location>
        <begin position="37"/>
        <end position="74"/>
    </location>
</feature>
<evidence type="ECO:0000313" key="2">
    <source>
        <dbReference type="EMBL" id="KAG1792997.1"/>
    </source>
</evidence>
<protein>
    <submittedName>
        <fullName evidence="2">Uncharacterized protein</fullName>
    </submittedName>
</protein>
<evidence type="ECO:0000313" key="3">
    <source>
        <dbReference type="Proteomes" id="UP000719766"/>
    </source>
</evidence>
<organism evidence="2 3">
    <name type="scientific">Suillus plorans</name>
    <dbReference type="NCBI Taxonomy" id="116603"/>
    <lineage>
        <taxon>Eukaryota</taxon>
        <taxon>Fungi</taxon>
        <taxon>Dikarya</taxon>
        <taxon>Basidiomycota</taxon>
        <taxon>Agaricomycotina</taxon>
        <taxon>Agaricomycetes</taxon>
        <taxon>Agaricomycetidae</taxon>
        <taxon>Boletales</taxon>
        <taxon>Suillineae</taxon>
        <taxon>Suillaceae</taxon>
        <taxon>Suillus</taxon>
    </lineage>
</organism>
<dbReference type="Proteomes" id="UP000719766">
    <property type="component" value="Unassembled WGS sequence"/>
</dbReference>
<dbReference type="RefSeq" id="XP_041159534.1">
    <property type="nucleotide sequence ID" value="XM_041306726.1"/>
</dbReference>
<feature type="compositionally biased region" description="Basic residues" evidence="1">
    <location>
        <begin position="37"/>
        <end position="46"/>
    </location>
</feature>
<comment type="caution">
    <text evidence="2">The sequence shown here is derived from an EMBL/GenBank/DDBJ whole genome shotgun (WGS) entry which is preliminary data.</text>
</comment>
<dbReference type="EMBL" id="JABBWE010000033">
    <property type="protein sequence ID" value="KAG1792997.1"/>
    <property type="molecule type" value="Genomic_DNA"/>
</dbReference>
<dbReference type="OrthoDB" id="2671598at2759"/>
<reference evidence="2" key="1">
    <citation type="journal article" date="2020" name="New Phytol.">
        <title>Comparative genomics reveals dynamic genome evolution in host specialist ectomycorrhizal fungi.</title>
        <authorList>
            <person name="Lofgren L.A."/>
            <person name="Nguyen N.H."/>
            <person name="Vilgalys R."/>
            <person name="Ruytinx J."/>
            <person name="Liao H.L."/>
            <person name="Branco S."/>
            <person name="Kuo A."/>
            <person name="LaButti K."/>
            <person name="Lipzen A."/>
            <person name="Andreopoulos W."/>
            <person name="Pangilinan J."/>
            <person name="Riley R."/>
            <person name="Hundley H."/>
            <person name="Na H."/>
            <person name="Barry K."/>
            <person name="Grigoriev I.V."/>
            <person name="Stajich J.E."/>
            <person name="Kennedy P.G."/>
        </authorList>
    </citation>
    <scope>NUCLEOTIDE SEQUENCE</scope>
    <source>
        <strain evidence="2">S12</strain>
    </source>
</reference>
<dbReference type="GeneID" id="64600490"/>
<dbReference type="AlphaFoldDB" id="A0A9P7AQ23"/>
<gene>
    <name evidence="2" type="ORF">HD556DRAFT_1444091</name>
</gene>